<organism evidence="2">
    <name type="scientific">marine sediment metagenome</name>
    <dbReference type="NCBI Taxonomy" id="412755"/>
    <lineage>
        <taxon>unclassified sequences</taxon>
        <taxon>metagenomes</taxon>
        <taxon>ecological metagenomes</taxon>
    </lineage>
</organism>
<sequence>GVGAETNIAGQYPTSEEHWDKVDEATPDDSTTYVRHNLTSFAIDTYALPAGGGVGDIDKVTVYARCYGISGNYNYAKTVIRTHSTLYEGTEHNLISGWEDLSTEYQLNPNTSQPWTWAEIGALEAGVALKSSSSGEFFAICTQVYVEVSYHTETPKSSSDTGSGAETSAQTACLTETEAGSGAGVAVQAASFVRQEGGSAAEGLSFLACLLRSEVGSAIEKVGGRKIVLDETGEGIEAASAEGTLASAGDLGSGTEVLEARGLVSAETGVGISILQSLITSHQTVDSGAGGDGVISLLAAIAGSDSGAGFPLASTVAALLAAAESASGIEQLLAKTLVASQAGSGIDSMSDLWKGTGDKDMQRSDSGGSIETVHDRLIFLPDQGAAIDALLSRSLSAREGYGHALSFDGIDDYVNCGEKASLDITDKITVEAWVKFAVPFSEMSGDFLAMIVA</sequence>
<protein>
    <submittedName>
        <fullName evidence="2">Uncharacterized protein</fullName>
    </submittedName>
</protein>
<dbReference type="SUPFAM" id="SSF49899">
    <property type="entry name" value="Concanavalin A-like lectins/glucanases"/>
    <property type="match status" value="1"/>
</dbReference>
<comment type="caution">
    <text evidence="2">The sequence shown here is derived from an EMBL/GenBank/DDBJ whole genome shotgun (WGS) entry which is preliminary data.</text>
</comment>
<name>X1GNZ1_9ZZZZ</name>
<dbReference type="AlphaFoldDB" id="X1GNZ1"/>
<dbReference type="Gene3D" id="2.60.120.200">
    <property type="match status" value="1"/>
</dbReference>
<feature type="compositionally biased region" description="Basic and acidic residues" evidence="1">
    <location>
        <begin position="15"/>
        <end position="24"/>
    </location>
</feature>
<evidence type="ECO:0000313" key="2">
    <source>
        <dbReference type="EMBL" id="GAH46570.1"/>
    </source>
</evidence>
<dbReference type="InterPro" id="IPR013320">
    <property type="entry name" value="ConA-like_dom_sf"/>
</dbReference>
<gene>
    <name evidence="2" type="ORF">S03H2_12354</name>
</gene>
<feature type="non-terminal residue" evidence="2">
    <location>
        <position position="1"/>
    </location>
</feature>
<dbReference type="EMBL" id="BARU01006288">
    <property type="protein sequence ID" value="GAH46570.1"/>
    <property type="molecule type" value="Genomic_DNA"/>
</dbReference>
<evidence type="ECO:0000256" key="1">
    <source>
        <dbReference type="SAM" id="MobiDB-lite"/>
    </source>
</evidence>
<reference evidence="2" key="1">
    <citation type="journal article" date="2014" name="Front. Microbiol.">
        <title>High frequency of phylogenetically diverse reductive dehalogenase-homologous genes in deep subseafloor sedimentary metagenomes.</title>
        <authorList>
            <person name="Kawai M."/>
            <person name="Futagami T."/>
            <person name="Toyoda A."/>
            <person name="Takaki Y."/>
            <person name="Nishi S."/>
            <person name="Hori S."/>
            <person name="Arai W."/>
            <person name="Tsubouchi T."/>
            <person name="Morono Y."/>
            <person name="Uchiyama I."/>
            <person name="Ito T."/>
            <person name="Fujiyama A."/>
            <person name="Inagaki F."/>
            <person name="Takami H."/>
        </authorList>
    </citation>
    <scope>NUCLEOTIDE SEQUENCE</scope>
    <source>
        <strain evidence="2">Expedition CK06-06</strain>
    </source>
</reference>
<accession>X1GNZ1</accession>
<feature type="region of interest" description="Disordered" evidence="1">
    <location>
        <begin position="1"/>
        <end position="27"/>
    </location>
</feature>
<feature type="non-terminal residue" evidence="2">
    <location>
        <position position="453"/>
    </location>
</feature>
<proteinExistence type="predicted"/>